<sequence length="29" mass="3375">MVPFNKGKCFNAKNVPIEEWSNSHPRDKT</sequence>
<dbReference type="Proteomes" id="UP001497382">
    <property type="component" value="Unassembled WGS sequence"/>
</dbReference>
<proteinExistence type="predicted"/>
<reference evidence="1 2" key="1">
    <citation type="submission" date="2024-04" db="EMBL/GenBank/DDBJ databases">
        <authorList>
            <person name="Rising A."/>
            <person name="Reimegard J."/>
            <person name="Sonavane S."/>
            <person name="Akerstrom W."/>
            <person name="Nylinder S."/>
            <person name="Hedman E."/>
            <person name="Kallberg Y."/>
        </authorList>
    </citation>
    <scope>NUCLEOTIDE SEQUENCE [LARGE SCALE GENOMIC DNA]</scope>
</reference>
<keyword evidence="2" id="KW-1185">Reference proteome</keyword>
<dbReference type="EMBL" id="CAXIEN010000263">
    <property type="protein sequence ID" value="CAL1290415.1"/>
    <property type="molecule type" value="Genomic_DNA"/>
</dbReference>
<comment type="caution">
    <text evidence="1">The sequence shown here is derived from an EMBL/GenBank/DDBJ whole genome shotgun (WGS) entry which is preliminary data.</text>
</comment>
<dbReference type="AlphaFoldDB" id="A0AAV2B434"/>
<organism evidence="1 2">
    <name type="scientific">Larinioides sclopetarius</name>
    <dbReference type="NCBI Taxonomy" id="280406"/>
    <lineage>
        <taxon>Eukaryota</taxon>
        <taxon>Metazoa</taxon>
        <taxon>Ecdysozoa</taxon>
        <taxon>Arthropoda</taxon>
        <taxon>Chelicerata</taxon>
        <taxon>Arachnida</taxon>
        <taxon>Araneae</taxon>
        <taxon>Araneomorphae</taxon>
        <taxon>Entelegynae</taxon>
        <taxon>Araneoidea</taxon>
        <taxon>Araneidae</taxon>
        <taxon>Larinioides</taxon>
    </lineage>
</organism>
<gene>
    <name evidence="1" type="ORF">LARSCL_LOCUS16474</name>
</gene>
<evidence type="ECO:0000313" key="2">
    <source>
        <dbReference type="Proteomes" id="UP001497382"/>
    </source>
</evidence>
<protein>
    <submittedName>
        <fullName evidence="1">Uncharacterized protein</fullName>
    </submittedName>
</protein>
<evidence type="ECO:0000313" key="1">
    <source>
        <dbReference type="EMBL" id="CAL1290415.1"/>
    </source>
</evidence>
<accession>A0AAV2B434</accession>
<name>A0AAV2B434_9ARAC</name>